<evidence type="ECO:0000313" key="12">
    <source>
        <dbReference type="Proteomes" id="UP001595617"/>
    </source>
</evidence>
<dbReference type="PANTHER" id="PTHR30221">
    <property type="entry name" value="SMALL-CONDUCTANCE MECHANOSENSITIVE CHANNEL"/>
    <property type="match status" value="1"/>
</dbReference>
<keyword evidence="4 7" id="KW-0812">Transmembrane</keyword>
<accession>A0ABV7ZVQ3</accession>
<comment type="caution">
    <text evidence="7">Lacks conserved residue(s) required for the propagation of feature annotation.</text>
</comment>
<evidence type="ECO:0000256" key="6">
    <source>
        <dbReference type="ARBA" id="ARBA00023136"/>
    </source>
</evidence>
<evidence type="ECO:0000256" key="4">
    <source>
        <dbReference type="ARBA" id="ARBA00022692"/>
    </source>
</evidence>
<evidence type="ECO:0000259" key="9">
    <source>
        <dbReference type="Pfam" id="PF21082"/>
    </source>
</evidence>
<evidence type="ECO:0000259" key="8">
    <source>
        <dbReference type="Pfam" id="PF00924"/>
    </source>
</evidence>
<organism evidence="11 12">
    <name type="scientific">Saccharospirillum mangrovi</name>
    <dbReference type="NCBI Taxonomy" id="2161747"/>
    <lineage>
        <taxon>Bacteria</taxon>
        <taxon>Pseudomonadati</taxon>
        <taxon>Pseudomonadota</taxon>
        <taxon>Gammaproteobacteria</taxon>
        <taxon>Oceanospirillales</taxon>
        <taxon>Saccharospirillaceae</taxon>
        <taxon>Saccharospirillum</taxon>
    </lineage>
</organism>
<keyword evidence="12" id="KW-1185">Reference proteome</keyword>
<evidence type="ECO:0000313" key="11">
    <source>
        <dbReference type="EMBL" id="MFC3852597.1"/>
    </source>
</evidence>
<comment type="subcellular location">
    <subcellularLocation>
        <location evidence="7">Cell inner membrane</location>
        <topology evidence="7">Multi-pass membrane protein</topology>
    </subcellularLocation>
    <subcellularLocation>
        <location evidence="1">Cell membrane</location>
        <topology evidence="1">Multi-pass membrane protein</topology>
    </subcellularLocation>
</comment>
<dbReference type="InterPro" id="IPR006685">
    <property type="entry name" value="MscS_channel_2nd"/>
</dbReference>
<dbReference type="InterPro" id="IPR045275">
    <property type="entry name" value="MscS_archaea/bacteria_type"/>
</dbReference>
<dbReference type="PANTHER" id="PTHR30221:SF1">
    <property type="entry name" value="SMALL-CONDUCTANCE MECHANOSENSITIVE CHANNEL"/>
    <property type="match status" value="1"/>
</dbReference>
<dbReference type="SUPFAM" id="SSF82689">
    <property type="entry name" value="Mechanosensitive channel protein MscS (YggB), C-terminal domain"/>
    <property type="match status" value="1"/>
</dbReference>
<name>A0ABV7ZVQ3_9GAMM</name>
<protein>
    <recommendedName>
        <fullName evidence="7">Small-conductance mechanosensitive channel</fullName>
    </recommendedName>
</protein>
<feature type="domain" description="Mechanosensitive ion channel transmembrane helices 2/3" evidence="10">
    <location>
        <begin position="60"/>
        <end position="101"/>
    </location>
</feature>
<dbReference type="InterPro" id="IPR023408">
    <property type="entry name" value="MscS_beta-dom_sf"/>
</dbReference>
<evidence type="ECO:0000256" key="2">
    <source>
        <dbReference type="ARBA" id="ARBA00008017"/>
    </source>
</evidence>
<evidence type="ECO:0000259" key="10">
    <source>
        <dbReference type="Pfam" id="PF21088"/>
    </source>
</evidence>
<proteinExistence type="inferred from homology"/>
<dbReference type="Gene3D" id="3.30.70.100">
    <property type="match status" value="1"/>
</dbReference>
<keyword evidence="7" id="KW-0406">Ion transport</keyword>
<feature type="domain" description="Mechanosensitive ion channel MscS C-terminal" evidence="9">
    <location>
        <begin position="175"/>
        <end position="257"/>
    </location>
</feature>
<dbReference type="InterPro" id="IPR011014">
    <property type="entry name" value="MscS_channel_TM-2"/>
</dbReference>
<dbReference type="SUPFAM" id="SSF82861">
    <property type="entry name" value="Mechanosensitive channel protein MscS (YggB), transmembrane region"/>
    <property type="match status" value="1"/>
</dbReference>
<evidence type="ECO:0000256" key="1">
    <source>
        <dbReference type="ARBA" id="ARBA00004651"/>
    </source>
</evidence>
<dbReference type="Proteomes" id="UP001595617">
    <property type="component" value="Unassembled WGS sequence"/>
</dbReference>
<comment type="caution">
    <text evidence="11">The sequence shown here is derived from an EMBL/GenBank/DDBJ whole genome shotgun (WGS) entry which is preliminary data.</text>
</comment>
<sequence length="271" mass="28998">MPIETQEIWSTYLVPWGTNIGLAIIVFMIGKWLARAVTNGLSKLMGKARLDAMLISFLSNIINAALMVVVVVAALSQLGVETTSLVALLGAAGLAVGLALKDSLSHFAAGVMIILFRPFKAGDYVEVAGTGGTVMKISVFSTELKTPDARQVIVPNGSIYGSNVVNYSAMPTRRIDLVVGISYDADMKTAKEVIMKVLQAHPSVLADPEPVVAVAELADSSVNLVVRPWVNTEDLWPTRFALIEQIKEALDANGIAIPFPQVDVHFDRPAA</sequence>
<dbReference type="InterPro" id="IPR010920">
    <property type="entry name" value="LSM_dom_sf"/>
</dbReference>
<feature type="domain" description="Mechanosensitive ion channel MscS" evidence="8">
    <location>
        <begin position="102"/>
        <end position="168"/>
    </location>
</feature>
<dbReference type="SUPFAM" id="SSF50182">
    <property type="entry name" value="Sm-like ribonucleoproteins"/>
    <property type="match status" value="1"/>
</dbReference>
<dbReference type="RefSeq" id="WP_380694883.1">
    <property type="nucleotide sequence ID" value="NZ_JBHRYR010000002.1"/>
</dbReference>
<keyword evidence="5 7" id="KW-1133">Transmembrane helix</keyword>
<evidence type="ECO:0000256" key="5">
    <source>
        <dbReference type="ARBA" id="ARBA00022989"/>
    </source>
</evidence>
<dbReference type="Pfam" id="PF05552">
    <property type="entry name" value="MS_channel_1st_1"/>
    <property type="match status" value="1"/>
</dbReference>
<dbReference type="EMBL" id="JBHRYR010000002">
    <property type="protein sequence ID" value="MFC3852597.1"/>
    <property type="molecule type" value="Genomic_DNA"/>
</dbReference>
<dbReference type="InterPro" id="IPR049142">
    <property type="entry name" value="MS_channel_1st"/>
</dbReference>
<keyword evidence="7" id="KW-0997">Cell inner membrane</keyword>
<comment type="similarity">
    <text evidence="2 7">Belongs to the MscS (TC 1.A.23) family.</text>
</comment>
<keyword evidence="7" id="KW-0407">Ion channel</keyword>
<comment type="subunit">
    <text evidence="7">Homoheptamer.</text>
</comment>
<dbReference type="InterPro" id="IPR008910">
    <property type="entry name" value="MSC_TM_helix"/>
</dbReference>
<dbReference type="InterPro" id="IPR011066">
    <property type="entry name" value="MscS_channel_C_sf"/>
</dbReference>
<feature type="transmembrane region" description="Helical" evidence="7">
    <location>
        <begin position="12"/>
        <end position="34"/>
    </location>
</feature>
<reference evidence="12" key="1">
    <citation type="journal article" date="2019" name="Int. J. Syst. Evol. Microbiol.">
        <title>The Global Catalogue of Microorganisms (GCM) 10K type strain sequencing project: providing services to taxonomists for standard genome sequencing and annotation.</title>
        <authorList>
            <consortium name="The Broad Institute Genomics Platform"/>
            <consortium name="The Broad Institute Genome Sequencing Center for Infectious Disease"/>
            <person name="Wu L."/>
            <person name="Ma J."/>
        </authorList>
    </citation>
    <scope>NUCLEOTIDE SEQUENCE [LARGE SCALE GENOMIC DNA]</scope>
    <source>
        <strain evidence="12">IBRC 10765</strain>
    </source>
</reference>
<feature type="transmembrane region" description="Helical" evidence="7">
    <location>
        <begin position="82"/>
        <end position="100"/>
    </location>
</feature>
<keyword evidence="6 7" id="KW-0472">Membrane</keyword>
<dbReference type="Gene3D" id="2.30.30.60">
    <property type="match status" value="1"/>
</dbReference>
<dbReference type="Pfam" id="PF21088">
    <property type="entry name" value="MS_channel_1st"/>
    <property type="match status" value="1"/>
</dbReference>
<dbReference type="Pfam" id="PF00924">
    <property type="entry name" value="MS_channel_2nd"/>
    <property type="match status" value="1"/>
</dbReference>
<keyword evidence="3" id="KW-1003">Cell membrane</keyword>
<dbReference type="InterPro" id="IPR049278">
    <property type="entry name" value="MS_channel_C"/>
</dbReference>
<keyword evidence="7" id="KW-0813">Transport</keyword>
<feature type="transmembrane region" description="Helical" evidence="7">
    <location>
        <begin position="54"/>
        <end position="76"/>
    </location>
</feature>
<evidence type="ECO:0000256" key="3">
    <source>
        <dbReference type="ARBA" id="ARBA00022475"/>
    </source>
</evidence>
<dbReference type="Pfam" id="PF21082">
    <property type="entry name" value="MS_channel_3rd"/>
    <property type="match status" value="1"/>
</dbReference>
<comment type="function">
    <text evidence="7">Mechanosensitive channel that participates in the regulation of osmotic pressure changes within the cell, opening in response to stretch forces in the membrane lipid bilayer, without the need for other proteins. Contributes to normal resistance to hypoosmotic shock. Forms an ion channel of 1.0 nanosiemens conductance with a slight preference for anions.</text>
</comment>
<gene>
    <name evidence="11" type="ORF">ACFOOG_07100</name>
</gene>
<evidence type="ECO:0000256" key="7">
    <source>
        <dbReference type="RuleBase" id="RU369025"/>
    </source>
</evidence>
<dbReference type="Gene3D" id="1.10.287.1260">
    <property type="match status" value="1"/>
</dbReference>